<sequence>MITFATFSKPEEAHLLRMRLEAAGIPAFVQDENTVQMYWLYSNAIGGVRVQIAGEDLEAAQEFLAADTPQSSPDAVEVHCPSCGSAETAPDEFPRQMSFLSLILLNFPILIGRKQWRCGACQTVFKPVQE</sequence>
<dbReference type="Proteomes" id="UP000295662">
    <property type="component" value="Unassembled WGS sequence"/>
</dbReference>
<feature type="domain" description="DUF2007" evidence="1">
    <location>
        <begin position="1"/>
        <end position="65"/>
    </location>
</feature>
<dbReference type="InterPro" id="IPR018551">
    <property type="entry name" value="DUF2007"/>
</dbReference>
<dbReference type="EMBL" id="SOCA01000003">
    <property type="protein sequence ID" value="TDU71297.1"/>
    <property type="molecule type" value="Genomic_DNA"/>
</dbReference>
<accession>A0A4R7S2R0</accession>
<keyword evidence="3" id="KW-1185">Reference proteome</keyword>
<dbReference type="RefSeq" id="WP_166647202.1">
    <property type="nucleotide sequence ID" value="NZ_SOCA01000003.1"/>
</dbReference>
<proteinExistence type="predicted"/>
<evidence type="ECO:0000313" key="3">
    <source>
        <dbReference type="Proteomes" id="UP000295662"/>
    </source>
</evidence>
<protein>
    <submittedName>
        <fullName evidence="2">Putative signal transducing protein</fullName>
    </submittedName>
</protein>
<evidence type="ECO:0000313" key="2">
    <source>
        <dbReference type="EMBL" id="TDU71297.1"/>
    </source>
</evidence>
<dbReference type="InterPro" id="IPR011322">
    <property type="entry name" value="N-reg_PII-like_a/b"/>
</dbReference>
<dbReference type="AlphaFoldDB" id="A0A4R7S2R0"/>
<name>A0A4R7S2R0_9BACT</name>
<comment type="caution">
    <text evidence="2">The sequence shown here is derived from an EMBL/GenBank/DDBJ whole genome shotgun (WGS) entry which is preliminary data.</text>
</comment>
<evidence type="ECO:0000259" key="1">
    <source>
        <dbReference type="Pfam" id="PF09413"/>
    </source>
</evidence>
<dbReference type="Gene3D" id="3.30.70.790">
    <property type="entry name" value="UreE, C-terminal domain"/>
    <property type="match status" value="1"/>
</dbReference>
<gene>
    <name evidence="2" type="ORF">EI77_02420</name>
</gene>
<reference evidence="2 3" key="1">
    <citation type="submission" date="2019-03" db="EMBL/GenBank/DDBJ databases">
        <title>Genomic Encyclopedia of Archaeal and Bacterial Type Strains, Phase II (KMG-II): from individual species to whole genera.</title>
        <authorList>
            <person name="Goeker M."/>
        </authorList>
    </citation>
    <scope>NUCLEOTIDE SEQUENCE [LARGE SCALE GENOMIC DNA]</scope>
    <source>
        <strain evidence="2 3">ATCC 25309</strain>
    </source>
</reference>
<dbReference type="Pfam" id="PF09413">
    <property type="entry name" value="DUF2007"/>
    <property type="match status" value="1"/>
</dbReference>
<organism evidence="2 3">
    <name type="scientific">Prosthecobacter fusiformis</name>
    <dbReference type="NCBI Taxonomy" id="48464"/>
    <lineage>
        <taxon>Bacteria</taxon>
        <taxon>Pseudomonadati</taxon>
        <taxon>Verrucomicrobiota</taxon>
        <taxon>Verrucomicrobiia</taxon>
        <taxon>Verrucomicrobiales</taxon>
        <taxon>Verrucomicrobiaceae</taxon>
        <taxon>Prosthecobacter</taxon>
    </lineage>
</organism>
<dbReference type="SUPFAM" id="SSF54913">
    <property type="entry name" value="GlnB-like"/>
    <property type="match status" value="1"/>
</dbReference>